<organism evidence="1 2">
    <name type="scientific">Ramlibacter monticola</name>
    <dbReference type="NCBI Taxonomy" id="1926872"/>
    <lineage>
        <taxon>Bacteria</taxon>
        <taxon>Pseudomonadati</taxon>
        <taxon>Pseudomonadota</taxon>
        <taxon>Betaproteobacteria</taxon>
        <taxon>Burkholderiales</taxon>
        <taxon>Comamonadaceae</taxon>
        <taxon>Ramlibacter</taxon>
    </lineage>
</organism>
<sequence>MNNYASFLFKDASESARWGDGWFEGTRRGSSYPIPVGVRNREGDQARSEVLPDFTQLGLRPIPTFSQRAVDSLGAVLREHGELAPIQMSELVQYFGFNPTTIVDVLDEKKSQIKRFTDGEVMRVERHVLLDSVTSLPPIFKIPQTRRNTTYVNEMFVGLVQEKGLTGFRFEVLFQR</sequence>
<reference evidence="1 2" key="1">
    <citation type="journal article" date="2017" name="Int. J. Syst. Evol. Microbiol.">
        <title>Ramlibacter monticola sp. nov., isolated from forest soil.</title>
        <authorList>
            <person name="Chaudhary D.K."/>
            <person name="Kim J."/>
        </authorList>
    </citation>
    <scope>NUCLEOTIDE SEQUENCE [LARGE SCALE GENOMIC DNA]</scope>
    <source>
        <strain evidence="1 2">KACC 19175</strain>
    </source>
</reference>
<dbReference type="EMBL" id="JAEQNE010000004">
    <property type="protein sequence ID" value="MBL0393037.1"/>
    <property type="molecule type" value="Genomic_DNA"/>
</dbReference>
<dbReference type="AlphaFoldDB" id="A0A936Z3N2"/>
<comment type="caution">
    <text evidence="1">The sequence shown here is derived from an EMBL/GenBank/DDBJ whole genome shotgun (WGS) entry which is preliminary data.</text>
</comment>
<evidence type="ECO:0000313" key="2">
    <source>
        <dbReference type="Proteomes" id="UP000599109"/>
    </source>
</evidence>
<keyword evidence="2" id="KW-1185">Reference proteome</keyword>
<dbReference type="RefSeq" id="WP_201675696.1">
    <property type="nucleotide sequence ID" value="NZ_JAEQNE010000004.1"/>
</dbReference>
<protein>
    <submittedName>
        <fullName evidence="1">Uncharacterized protein</fullName>
    </submittedName>
</protein>
<proteinExistence type="predicted"/>
<evidence type="ECO:0000313" key="1">
    <source>
        <dbReference type="EMBL" id="MBL0393037.1"/>
    </source>
</evidence>
<name>A0A936Z3N2_9BURK</name>
<dbReference type="Proteomes" id="UP000599109">
    <property type="component" value="Unassembled WGS sequence"/>
</dbReference>
<gene>
    <name evidence="1" type="ORF">JJ685_18000</name>
</gene>
<accession>A0A936Z3N2</accession>